<dbReference type="Proteomes" id="UP000268844">
    <property type="component" value="Unassembled WGS sequence"/>
</dbReference>
<evidence type="ECO:0000313" key="2">
    <source>
        <dbReference type="EMBL" id="VDS06306.1"/>
    </source>
</evidence>
<protein>
    <submittedName>
        <fullName evidence="2">Uncharacterized protein</fullName>
    </submittedName>
</protein>
<dbReference type="EMBL" id="UZWD01000041">
    <property type="protein sequence ID" value="VDS06306.1"/>
    <property type="molecule type" value="Genomic_DNA"/>
</dbReference>
<sequence length="100" mass="11197">MAATRRSEERLLDADEQKLVAGARHPELSEMQADDLRKLARSLRERRDKATRAVRKGNRAAKGSDKAGDAERGNREKAGLIQSAIARVNKEFARRGEARE</sequence>
<feature type="region of interest" description="Disordered" evidence="1">
    <location>
        <begin position="45"/>
        <end position="82"/>
    </location>
</feature>
<gene>
    <name evidence="2" type="ORF">DEVEQU_03465</name>
</gene>
<dbReference type="AlphaFoldDB" id="A0A3S4CFV2"/>
<organism evidence="2 3">
    <name type="scientific">Devosia equisanguinis</name>
    <dbReference type="NCBI Taxonomy" id="2490941"/>
    <lineage>
        <taxon>Bacteria</taxon>
        <taxon>Pseudomonadati</taxon>
        <taxon>Pseudomonadota</taxon>
        <taxon>Alphaproteobacteria</taxon>
        <taxon>Hyphomicrobiales</taxon>
        <taxon>Devosiaceae</taxon>
        <taxon>Devosia</taxon>
    </lineage>
</organism>
<evidence type="ECO:0000313" key="3">
    <source>
        <dbReference type="Proteomes" id="UP000268844"/>
    </source>
</evidence>
<evidence type="ECO:0000256" key="1">
    <source>
        <dbReference type="SAM" id="MobiDB-lite"/>
    </source>
</evidence>
<accession>A0A3S4CFV2</accession>
<keyword evidence="3" id="KW-1185">Reference proteome</keyword>
<dbReference type="OrthoDB" id="7949760at2"/>
<feature type="compositionally biased region" description="Basic and acidic residues" evidence="1">
    <location>
        <begin position="62"/>
        <end position="78"/>
    </location>
</feature>
<dbReference type="RefSeq" id="WP_126151827.1">
    <property type="nucleotide sequence ID" value="NZ_JBHTMH010000001.1"/>
</dbReference>
<name>A0A3S4CFV2_9HYPH</name>
<reference evidence="2 3" key="1">
    <citation type="submission" date="2018-12" db="EMBL/GenBank/DDBJ databases">
        <authorList>
            <person name="Criscuolo A."/>
        </authorList>
    </citation>
    <scope>NUCLEOTIDE SEQUENCE [LARGE SCALE GENOMIC DNA]</scope>
    <source>
        <strain evidence="2">ACIP1116281</strain>
    </source>
</reference>
<proteinExistence type="predicted"/>